<name>A0ABW2BHP0_9HYPH</name>
<comment type="caution">
    <text evidence="1">The sequence shown here is derived from an EMBL/GenBank/DDBJ whole genome shotgun (WGS) entry which is preliminary data.</text>
</comment>
<dbReference type="RefSeq" id="WP_378975355.1">
    <property type="nucleotide sequence ID" value="NZ_JBHSWN010000001.1"/>
</dbReference>
<dbReference type="Proteomes" id="UP001596292">
    <property type="component" value="Unassembled WGS sequence"/>
</dbReference>
<reference evidence="2" key="1">
    <citation type="journal article" date="2019" name="Int. J. Syst. Evol. Microbiol.">
        <title>The Global Catalogue of Microorganisms (GCM) 10K type strain sequencing project: providing services to taxonomists for standard genome sequencing and annotation.</title>
        <authorList>
            <consortium name="The Broad Institute Genomics Platform"/>
            <consortium name="The Broad Institute Genome Sequencing Center for Infectious Disease"/>
            <person name="Wu L."/>
            <person name="Ma J."/>
        </authorList>
    </citation>
    <scope>NUCLEOTIDE SEQUENCE [LARGE SCALE GENOMIC DNA]</scope>
    <source>
        <strain evidence="2">CCUG 48316</strain>
    </source>
</reference>
<dbReference type="Pfam" id="PF09550">
    <property type="entry name" value="Phage_TAC_6"/>
    <property type="match status" value="1"/>
</dbReference>
<gene>
    <name evidence="1" type="ORF">ACFQE0_07595</name>
</gene>
<dbReference type="EMBL" id="JBHSWN010000001">
    <property type="protein sequence ID" value="MFC6789494.1"/>
    <property type="molecule type" value="Genomic_DNA"/>
</dbReference>
<sequence length="121" mass="12966">MTFRTRRSAACPSRVISAPSSSPSARFWKPPSAWVSRKTLRCRGGGERGLSPAPSRPFPWDEALAFALGRLFWRPADFWAATPREFAAALPRPGGSAPLSRSALEGLLAAYPDPSPAGSTP</sequence>
<proteinExistence type="predicted"/>
<keyword evidence="2" id="KW-1185">Reference proteome</keyword>
<accession>A0ABW2BHP0</accession>
<evidence type="ECO:0000313" key="1">
    <source>
        <dbReference type="EMBL" id="MFC6789494.1"/>
    </source>
</evidence>
<protein>
    <submittedName>
        <fullName evidence="1">Phage tail assembly chaperone</fullName>
    </submittedName>
</protein>
<evidence type="ECO:0000313" key="2">
    <source>
        <dbReference type="Proteomes" id="UP001596292"/>
    </source>
</evidence>
<organism evidence="1 2">
    <name type="scientific">Methylobacterium komagatae</name>
    <dbReference type="NCBI Taxonomy" id="374425"/>
    <lineage>
        <taxon>Bacteria</taxon>
        <taxon>Pseudomonadati</taxon>
        <taxon>Pseudomonadota</taxon>
        <taxon>Alphaproteobacteria</taxon>
        <taxon>Hyphomicrobiales</taxon>
        <taxon>Methylobacteriaceae</taxon>
        <taxon>Methylobacterium</taxon>
    </lineage>
</organism>
<dbReference type="InterPro" id="IPR019056">
    <property type="entry name" value="Phage_TAC_6"/>
</dbReference>